<organism evidence="2 3">
    <name type="scientific">Ascaris lumbricoides</name>
    <name type="common">Giant roundworm</name>
    <dbReference type="NCBI Taxonomy" id="6252"/>
    <lineage>
        <taxon>Eukaryota</taxon>
        <taxon>Metazoa</taxon>
        <taxon>Ecdysozoa</taxon>
        <taxon>Nematoda</taxon>
        <taxon>Chromadorea</taxon>
        <taxon>Rhabditida</taxon>
        <taxon>Spirurina</taxon>
        <taxon>Ascaridomorpha</taxon>
        <taxon>Ascaridoidea</taxon>
        <taxon>Ascarididae</taxon>
        <taxon>Ascaris</taxon>
    </lineage>
</organism>
<dbReference type="Proteomes" id="UP000036681">
    <property type="component" value="Unplaced"/>
</dbReference>
<evidence type="ECO:0000259" key="1">
    <source>
        <dbReference type="Pfam" id="PF19032"/>
    </source>
</evidence>
<evidence type="ECO:0000313" key="3">
    <source>
        <dbReference type="WBParaSite" id="ALUE_0002309001-mRNA-1"/>
    </source>
</evidence>
<dbReference type="WBParaSite" id="ALUE_0002309001-mRNA-1">
    <property type="protein sequence ID" value="ALUE_0002309001-mRNA-1"/>
    <property type="gene ID" value="ALUE_0002309001"/>
</dbReference>
<sequence length="184" mass="20827">MPLVDLFCGVDFLPLDSVSYLRVENLLGELRESFPQISKAIFLYQGRLISYSVPKQDLAVLFQYLTHNLLNMSMRAELQPDYQSRRSDSAVHHHGRFLTGTTDVSAEAIIANAKDAKLPVVYLSADGNSNKLIPYELVGWRRNAQRSFFWKSSSWSPGIFWGEKVCGIGSKAREMLRARILGEL</sequence>
<accession>A0A0M3IWG2</accession>
<dbReference type="InterPro" id="IPR043988">
    <property type="entry name" value="CCZ1/INTU_longin_2"/>
</dbReference>
<evidence type="ECO:0000313" key="2">
    <source>
        <dbReference type="Proteomes" id="UP000036681"/>
    </source>
</evidence>
<reference evidence="3" key="1">
    <citation type="submission" date="2017-02" db="UniProtKB">
        <authorList>
            <consortium name="WormBaseParasite"/>
        </authorList>
    </citation>
    <scope>IDENTIFICATION</scope>
</reference>
<proteinExistence type="predicted"/>
<name>A0A0M3IWG2_ASCLU</name>
<dbReference type="AlphaFoldDB" id="A0A0M3IWG2"/>
<dbReference type="Pfam" id="PF19032">
    <property type="entry name" value="Intu_longin_2"/>
    <property type="match status" value="1"/>
</dbReference>
<dbReference type="GO" id="GO:0016192">
    <property type="term" value="P:vesicle-mediated transport"/>
    <property type="evidence" value="ECO:0007669"/>
    <property type="project" value="InterPro"/>
</dbReference>
<keyword evidence="2" id="KW-1185">Reference proteome</keyword>
<feature type="domain" description="CCZ1/INTU second Longin" evidence="1">
    <location>
        <begin position="37"/>
        <end position="138"/>
    </location>
</feature>
<protein>
    <submittedName>
        <fullName evidence="3">Intu_longin_2 domain-containing protein</fullName>
    </submittedName>
</protein>